<name>A0A8H3HQ97_9AGAM</name>
<proteinExistence type="inferred from homology"/>
<dbReference type="EMBL" id="CAJMXA010003973">
    <property type="protein sequence ID" value="CAE6529688.1"/>
    <property type="molecule type" value="Genomic_DNA"/>
</dbReference>
<accession>A0A8H3HQ97</accession>
<dbReference type="InterPro" id="IPR050452">
    <property type="entry name" value="Metacaspase"/>
</dbReference>
<dbReference type="AlphaFoldDB" id="A0A8H3HQ97"/>
<dbReference type="Gene3D" id="3.40.50.12660">
    <property type="match status" value="1"/>
</dbReference>
<dbReference type="GO" id="GO:0006508">
    <property type="term" value="P:proteolysis"/>
    <property type="evidence" value="ECO:0007669"/>
    <property type="project" value="TreeGrafter"/>
</dbReference>
<sequence>MNYTSLLSYVSEATWHLGNHMIRIPINPERATARGTYIGVLNIVAKEPEARTSVAEFKEIHMAISNGDNLPNTVASLEAKVKRRALLVAVQHDYGDMRNAVNGYLHMRASPTDVLLVYRMLLTRGYEPQNIRILVMGATSGSLSYPRKQNMMDSLEWLFHSAESGDYRYFHFSGHGYAYEVEDGEVTHDKHDCSPALGSPFKFYREALLTEWEYPSWEDMIKRQLKEPIKLDAENRIDAEELNAMINKLPEGCTLTVTLDCFHGARMYNINYKPPQGLSVRRGGMGWPIAAPGRNQPITDPFDVYPSVSPRNLCVPPAFYLYSDFSFDPSITMEWVQGPDPLTGVQAIVHVWSGYSTSLPQAGTFTSAFTSAVQQLEGDISQRDMFREIRWATALWIHRVSL</sequence>
<reference evidence="2" key="1">
    <citation type="submission" date="2021-01" db="EMBL/GenBank/DDBJ databases">
        <authorList>
            <person name="Kaushik A."/>
        </authorList>
    </citation>
    <scope>NUCLEOTIDE SEQUENCE</scope>
    <source>
        <strain evidence="2">AG6-10EEA</strain>
    </source>
</reference>
<gene>
    <name evidence="2" type="ORF">RDB_LOCUS165951</name>
</gene>
<organism evidence="2 3">
    <name type="scientific">Rhizoctonia solani</name>
    <dbReference type="NCBI Taxonomy" id="456999"/>
    <lineage>
        <taxon>Eukaryota</taxon>
        <taxon>Fungi</taxon>
        <taxon>Dikarya</taxon>
        <taxon>Basidiomycota</taxon>
        <taxon>Agaricomycotina</taxon>
        <taxon>Agaricomycetes</taxon>
        <taxon>Cantharellales</taxon>
        <taxon>Ceratobasidiaceae</taxon>
        <taxon>Rhizoctonia</taxon>
    </lineage>
</organism>
<evidence type="ECO:0000313" key="3">
    <source>
        <dbReference type="Proteomes" id="UP000663853"/>
    </source>
</evidence>
<protein>
    <submittedName>
        <fullName evidence="2">Uncharacterized protein</fullName>
    </submittedName>
</protein>
<dbReference type="GO" id="GO:0004197">
    <property type="term" value="F:cysteine-type endopeptidase activity"/>
    <property type="evidence" value="ECO:0007669"/>
    <property type="project" value="TreeGrafter"/>
</dbReference>
<dbReference type="GO" id="GO:0005737">
    <property type="term" value="C:cytoplasm"/>
    <property type="evidence" value="ECO:0007669"/>
    <property type="project" value="TreeGrafter"/>
</dbReference>
<evidence type="ECO:0000313" key="2">
    <source>
        <dbReference type="EMBL" id="CAE6529688.1"/>
    </source>
</evidence>
<comment type="caution">
    <text evidence="2">The sequence shown here is derived from an EMBL/GenBank/DDBJ whole genome shotgun (WGS) entry which is preliminary data.</text>
</comment>
<dbReference type="PANTHER" id="PTHR48104:SF30">
    <property type="entry name" value="METACASPASE-1"/>
    <property type="match status" value="1"/>
</dbReference>
<evidence type="ECO:0000256" key="1">
    <source>
        <dbReference type="ARBA" id="ARBA00009005"/>
    </source>
</evidence>
<dbReference type="PANTHER" id="PTHR48104">
    <property type="entry name" value="METACASPASE-4"/>
    <property type="match status" value="1"/>
</dbReference>
<comment type="similarity">
    <text evidence="1">Belongs to the peptidase C14B family.</text>
</comment>
<dbReference type="Proteomes" id="UP000663853">
    <property type="component" value="Unassembled WGS sequence"/>
</dbReference>